<accession>A0ABC8UQ48</accession>
<dbReference type="AlphaFoldDB" id="A0ABC8UQ48"/>
<evidence type="ECO:0000313" key="2">
    <source>
        <dbReference type="EMBL" id="CAK9183104.1"/>
    </source>
</evidence>
<dbReference type="InterPro" id="IPR050796">
    <property type="entry name" value="SCF_F-box_component"/>
</dbReference>
<reference evidence="2 3" key="1">
    <citation type="submission" date="2024-02" db="EMBL/GenBank/DDBJ databases">
        <authorList>
            <person name="Vignale AGUSTIN F."/>
            <person name="Sosa J E."/>
            <person name="Modenutti C."/>
        </authorList>
    </citation>
    <scope>NUCLEOTIDE SEQUENCE [LARGE SCALE GENOMIC DNA]</scope>
</reference>
<dbReference type="SUPFAM" id="SSF81383">
    <property type="entry name" value="F-box domain"/>
    <property type="match status" value="1"/>
</dbReference>
<protein>
    <recommendedName>
        <fullName evidence="1">F-box domain-containing protein</fullName>
    </recommendedName>
</protein>
<dbReference type="EMBL" id="CAUOFW020008507">
    <property type="protein sequence ID" value="CAK9183104.1"/>
    <property type="molecule type" value="Genomic_DNA"/>
</dbReference>
<organism evidence="2 3">
    <name type="scientific">Ilex paraguariensis</name>
    <name type="common">yerba mate</name>
    <dbReference type="NCBI Taxonomy" id="185542"/>
    <lineage>
        <taxon>Eukaryota</taxon>
        <taxon>Viridiplantae</taxon>
        <taxon>Streptophyta</taxon>
        <taxon>Embryophyta</taxon>
        <taxon>Tracheophyta</taxon>
        <taxon>Spermatophyta</taxon>
        <taxon>Magnoliopsida</taxon>
        <taxon>eudicotyledons</taxon>
        <taxon>Gunneridae</taxon>
        <taxon>Pentapetalae</taxon>
        <taxon>asterids</taxon>
        <taxon>campanulids</taxon>
        <taxon>Aquifoliales</taxon>
        <taxon>Aquifoliaceae</taxon>
        <taxon>Ilex</taxon>
    </lineage>
</organism>
<dbReference type="InterPro" id="IPR001810">
    <property type="entry name" value="F-box_dom"/>
</dbReference>
<dbReference type="Pfam" id="PF07734">
    <property type="entry name" value="FBA_1"/>
    <property type="match status" value="1"/>
</dbReference>
<comment type="caution">
    <text evidence="2">The sequence shown here is derived from an EMBL/GenBank/DDBJ whole genome shotgun (WGS) entry which is preliminary data.</text>
</comment>
<keyword evidence="3" id="KW-1185">Reference proteome</keyword>
<dbReference type="Pfam" id="PF00646">
    <property type="entry name" value="F-box"/>
    <property type="match status" value="1"/>
</dbReference>
<proteinExistence type="predicted"/>
<dbReference type="Gene3D" id="1.20.1280.50">
    <property type="match status" value="1"/>
</dbReference>
<dbReference type="Proteomes" id="UP001642360">
    <property type="component" value="Unassembled WGS sequence"/>
</dbReference>
<dbReference type="NCBIfam" id="TIGR01640">
    <property type="entry name" value="F_box_assoc_1"/>
    <property type="match status" value="1"/>
</dbReference>
<dbReference type="PANTHER" id="PTHR31672">
    <property type="entry name" value="BNACNNG10540D PROTEIN"/>
    <property type="match status" value="1"/>
</dbReference>
<dbReference type="CDD" id="cd22157">
    <property type="entry name" value="F-box_AtFBW1-like"/>
    <property type="match status" value="1"/>
</dbReference>
<name>A0ABC8UQ48_9AQUA</name>
<evidence type="ECO:0000259" key="1">
    <source>
        <dbReference type="PROSITE" id="PS50181"/>
    </source>
</evidence>
<dbReference type="InterPro" id="IPR017451">
    <property type="entry name" value="F-box-assoc_interact_dom"/>
</dbReference>
<dbReference type="InterPro" id="IPR036047">
    <property type="entry name" value="F-box-like_dom_sf"/>
</dbReference>
<dbReference type="PROSITE" id="PS50181">
    <property type="entry name" value="FBOX"/>
    <property type="match status" value="1"/>
</dbReference>
<dbReference type="InterPro" id="IPR006527">
    <property type="entry name" value="F-box-assoc_dom_typ1"/>
</dbReference>
<feature type="domain" description="F-box" evidence="1">
    <location>
        <begin position="1"/>
        <end position="45"/>
    </location>
</feature>
<dbReference type="SMART" id="SM00256">
    <property type="entry name" value="FBOX"/>
    <property type="match status" value="1"/>
</dbReference>
<gene>
    <name evidence="2" type="ORF">ILEXP_LOCUS53342</name>
</gene>
<evidence type="ECO:0000313" key="3">
    <source>
        <dbReference type="Proteomes" id="UP001642360"/>
    </source>
</evidence>
<dbReference type="PANTHER" id="PTHR31672:SF13">
    <property type="entry name" value="F-BOX PROTEIN CPR30-LIKE"/>
    <property type="match status" value="1"/>
</dbReference>
<sequence length="339" mass="38096">MSACDLPQDLIFEILSRLPVKSLVHLKSVSKPWLALIKNPNFISLHLNRTAMNPNNDAVIIYSLSLSQHHIMSLLYVNSIDNKPINLDHPLPQIFPRMDLVGSYNGIVCLSCPPNGRLITLLNPATTQYKVIQLLSTSYNLDDVYSVSVGFVFDPVANDYKIVVILHMNLELPREKIRVKVEVYSAKNDSWKMIEVETPFFVSRTRCNAILKGSPYWTGFIRDEEEVSGIREVFVLFDPQNEVFGLCPVPEYPEQFTCNEGPGRKIGPIPLKVVTLIECCKNGEILAEGTEGKLFLYDPKTNGVKDILIDEVRANSYKACSYTESLVSIEGMKQVGQKG</sequence>